<dbReference type="SMART" id="SM00448">
    <property type="entry name" value="REC"/>
    <property type="match status" value="1"/>
</dbReference>
<dbReference type="PROSITE" id="PS50851">
    <property type="entry name" value="CHEW"/>
    <property type="match status" value="1"/>
</dbReference>
<evidence type="ECO:0000256" key="9">
    <source>
        <dbReference type="SAM" id="MobiDB-lite"/>
    </source>
</evidence>
<feature type="domain" description="HPt" evidence="13">
    <location>
        <begin position="4"/>
        <end position="107"/>
    </location>
</feature>
<evidence type="ECO:0000256" key="6">
    <source>
        <dbReference type="ARBA" id="ARBA00023012"/>
    </source>
</evidence>
<feature type="domain" description="CheW-like" evidence="12">
    <location>
        <begin position="731"/>
        <end position="871"/>
    </location>
</feature>
<dbReference type="Pfam" id="PF02518">
    <property type="entry name" value="HATPase_c"/>
    <property type="match status" value="1"/>
</dbReference>
<evidence type="ECO:0000256" key="5">
    <source>
        <dbReference type="ARBA" id="ARBA00022777"/>
    </source>
</evidence>
<dbReference type="SMART" id="SM00387">
    <property type="entry name" value="HATPase_c"/>
    <property type="match status" value="1"/>
</dbReference>
<gene>
    <name evidence="14" type="ORF">KME15_08425</name>
</gene>
<dbReference type="InterPro" id="IPR004358">
    <property type="entry name" value="Sig_transdc_His_kin-like_C"/>
</dbReference>
<feature type="compositionally biased region" description="Pro residues" evidence="9">
    <location>
        <begin position="358"/>
        <end position="395"/>
    </location>
</feature>
<evidence type="ECO:0000259" key="11">
    <source>
        <dbReference type="PROSITE" id="PS50110"/>
    </source>
</evidence>
<dbReference type="FunFam" id="3.30.565.10:FF:000016">
    <property type="entry name" value="Chemotaxis protein CheA, putative"/>
    <property type="match status" value="1"/>
</dbReference>
<dbReference type="EMBL" id="JAHHHD010000006">
    <property type="protein sequence ID" value="MBW4658685.1"/>
    <property type="molecule type" value="Genomic_DNA"/>
</dbReference>
<dbReference type="PANTHER" id="PTHR43395">
    <property type="entry name" value="SENSOR HISTIDINE KINASE CHEA"/>
    <property type="match status" value="1"/>
</dbReference>
<dbReference type="CDD" id="cd00088">
    <property type="entry name" value="HPT"/>
    <property type="match status" value="1"/>
</dbReference>
<dbReference type="PROSITE" id="PS50894">
    <property type="entry name" value="HPT"/>
    <property type="match status" value="1"/>
</dbReference>
<dbReference type="PROSITE" id="PS50110">
    <property type="entry name" value="RESPONSE_REGULATORY"/>
    <property type="match status" value="1"/>
</dbReference>
<dbReference type="InterPro" id="IPR008207">
    <property type="entry name" value="Sig_transdc_His_kin_Hpt_dom"/>
</dbReference>
<evidence type="ECO:0000256" key="3">
    <source>
        <dbReference type="ARBA" id="ARBA00022553"/>
    </source>
</evidence>
<dbReference type="Gene3D" id="1.20.120.160">
    <property type="entry name" value="HPT domain"/>
    <property type="match status" value="1"/>
</dbReference>
<evidence type="ECO:0000256" key="7">
    <source>
        <dbReference type="PROSITE-ProRule" id="PRU00110"/>
    </source>
</evidence>
<dbReference type="Pfam" id="PF00072">
    <property type="entry name" value="Response_reg"/>
    <property type="match status" value="1"/>
</dbReference>
<feature type="modified residue" description="Phosphohistidine" evidence="7">
    <location>
        <position position="50"/>
    </location>
</feature>
<comment type="catalytic activity">
    <reaction evidence="1">
        <text>ATP + protein L-histidine = ADP + protein N-phospho-L-histidine.</text>
        <dbReference type="EC" id="2.7.13.3"/>
    </reaction>
</comment>
<dbReference type="AlphaFoldDB" id="A0A951ULU3"/>
<evidence type="ECO:0000313" key="15">
    <source>
        <dbReference type="Proteomes" id="UP000757435"/>
    </source>
</evidence>
<accession>A0A951ULU3</accession>
<dbReference type="SUPFAM" id="SSF50341">
    <property type="entry name" value="CheW-like"/>
    <property type="match status" value="1"/>
</dbReference>
<dbReference type="SUPFAM" id="SSF55874">
    <property type="entry name" value="ATPase domain of HSP90 chaperone/DNA topoisomerase II/histidine kinase"/>
    <property type="match status" value="1"/>
</dbReference>
<dbReference type="Pfam" id="PF01627">
    <property type="entry name" value="Hpt"/>
    <property type="match status" value="1"/>
</dbReference>
<evidence type="ECO:0000313" key="14">
    <source>
        <dbReference type="EMBL" id="MBW4658685.1"/>
    </source>
</evidence>
<evidence type="ECO:0000256" key="2">
    <source>
        <dbReference type="ARBA" id="ARBA00012438"/>
    </source>
</evidence>
<dbReference type="SUPFAM" id="SSF47384">
    <property type="entry name" value="Homodimeric domain of signal transducing histidine kinase"/>
    <property type="match status" value="1"/>
</dbReference>
<dbReference type="PROSITE" id="PS50109">
    <property type="entry name" value="HIS_KIN"/>
    <property type="match status" value="1"/>
</dbReference>
<proteinExistence type="predicted"/>
<evidence type="ECO:0000256" key="1">
    <source>
        <dbReference type="ARBA" id="ARBA00000085"/>
    </source>
</evidence>
<dbReference type="SMART" id="SM00073">
    <property type="entry name" value="HPT"/>
    <property type="match status" value="1"/>
</dbReference>
<dbReference type="InterPro" id="IPR003594">
    <property type="entry name" value="HATPase_dom"/>
</dbReference>
<evidence type="ECO:0000259" key="13">
    <source>
        <dbReference type="PROSITE" id="PS50894"/>
    </source>
</evidence>
<dbReference type="InterPro" id="IPR036061">
    <property type="entry name" value="CheW-like_dom_sf"/>
</dbReference>
<dbReference type="GO" id="GO:0005737">
    <property type="term" value="C:cytoplasm"/>
    <property type="evidence" value="ECO:0007669"/>
    <property type="project" value="InterPro"/>
</dbReference>
<dbReference type="GO" id="GO:0000155">
    <property type="term" value="F:phosphorelay sensor kinase activity"/>
    <property type="evidence" value="ECO:0007669"/>
    <property type="project" value="InterPro"/>
</dbReference>
<dbReference type="EC" id="2.7.13.3" evidence="2"/>
<dbReference type="Gene3D" id="2.30.30.40">
    <property type="entry name" value="SH3 Domains"/>
    <property type="match status" value="1"/>
</dbReference>
<evidence type="ECO:0000256" key="8">
    <source>
        <dbReference type="PROSITE-ProRule" id="PRU00169"/>
    </source>
</evidence>
<dbReference type="SUPFAM" id="SSF47226">
    <property type="entry name" value="Histidine-containing phosphotransfer domain, HPT domain"/>
    <property type="match status" value="1"/>
</dbReference>
<dbReference type="Proteomes" id="UP000757435">
    <property type="component" value="Unassembled WGS sequence"/>
</dbReference>
<dbReference type="InterPro" id="IPR001789">
    <property type="entry name" value="Sig_transdc_resp-reg_receiver"/>
</dbReference>
<evidence type="ECO:0000256" key="4">
    <source>
        <dbReference type="ARBA" id="ARBA00022679"/>
    </source>
</evidence>
<protein>
    <recommendedName>
        <fullName evidence="2">histidine kinase</fullName>
        <ecNumber evidence="2">2.7.13.3</ecNumber>
    </recommendedName>
</protein>
<evidence type="ECO:0000259" key="10">
    <source>
        <dbReference type="PROSITE" id="PS50109"/>
    </source>
</evidence>
<dbReference type="SMART" id="SM01231">
    <property type="entry name" value="H-kinase_dim"/>
    <property type="match status" value="1"/>
</dbReference>
<dbReference type="InterPro" id="IPR036097">
    <property type="entry name" value="HisK_dim/P_sf"/>
</dbReference>
<dbReference type="InterPro" id="IPR004105">
    <property type="entry name" value="CheA-like_dim"/>
</dbReference>
<feature type="domain" description="Histidine kinase" evidence="10">
    <location>
        <begin position="528"/>
        <end position="729"/>
    </location>
</feature>
<keyword evidence="3 8" id="KW-0597">Phosphoprotein</keyword>
<dbReference type="SMART" id="SM00260">
    <property type="entry name" value="CheW"/>
    <property type="match status" value="1"/>
</dbReference>
<dbReference type="PRINTS" id="PR00344">
    <property type="entry name" value="BCTRLSENSOR"/>
</dbReference>
<dbReference type="PANTHER" id="PTHR43395:SF1">
    <property type="entry name" value="CHEMOTAXIS PROTEIN CHEA"/>
    <property type="match status" value="1"/>
</dbReference>
<feature type="region of interest" description="Disordered" evidence="9">
    <location>
        <begin position="349"/>
        <end position="395"/>
    </location>
</feature>
<feature type="modified residue" description="4-aspartylphosphate" evidence="8">
    <location>
        <position position="967"/>
    </location>
</feature>
<keyword evidence="5" id="KW-0418">Kinase</keyword>
<evidence type="ECO:0000259" key="12">
    <source>
        <dbReference type="PROSITE" id="PS50851"/>
    </source>
</evidence>
<keyword evidence="6" id="KW-0902">Two-component regulatory system</keyword>
<dbReference type="Gene3D" id="3.30.565.10">
    <property type="entry name" value="Histidine kinase-like ATPase, C-terminal domain"/>
    <property type="match status" value="1"/>
</dbReference>
<dbReference type="GO" id="GO:0006935">
    <property type="term" value="P:chemotaxis"/>
    <property type="evidence" value="ECO:0007669"/>
    <property type="project" value="InterPro"/>
</dbReference>
<dbReference type="InterPro" id="IPR002545">
    <property type="entry name" value="CheW-lke_dom"/>
</dbReference>
<keyword evidence="4" id="KW-0808">Transferase</keyword>
<dbReference type="Pfam" id="PF02895">
    <property type="entry name" value="H-kinase_dim"/>
    <property type="match status" value="1"/>
</dbReference>
<feature type="region of interest" description="Disordered" evidence="9">
    <location>
        <begin position="875"/>
        <end position="906"/>
    </location>
</feature>
<feature type="region of interest" description="Disordered" evidence="9">
    <location>
        <begin position="242"/>
        <end position="271"/>
    </location>
</feature>
<dbReference type="InterPro" id="IPR036641">
    <property type="entry name" value="HPT_dom_sf"/>
</dbReference>
<dbReference type="Gene3D" id="3.40.50.2300">
    <property type="match status" value="1"/>
</dbReference>
<reference evidence="14" key="1">
    <citation type="submission" date="2021-05" db="EMBL/GenBank/DDBJ databases">
        <authorList>
            <person name="Pietrasiak N."/>
            <person name="Ward R."/>
            <person name="Stajich J.E."/>
            <person name="Kurbessoian T."/>
        </authorList>
    </citation>
    <scope>NUCLEOTIDE SEQUENCE</scope>
    <source>
        <strain evidence="14">UHER 2000/2452</strain>
    </source>
</reference>
<sequence>MPITSTIRQEDYANFLSEANDLLQTIEQELFNLKQGRTPAQVHNLMRAAHTLKGAAASIELETVKSVAHVLEDVFRALYNPEIVIDAEVETLLFQAYECLREPLMAEFMGTSIDESDVLNRSATVLSRLQVKFGELFDHDPPMPTSTELGFDMVESMFASGVEQRLQNLAIALTQPPPILIHRLQAEAEVFLGLAESLQLSGFGEIAEMTLTALAAHPDRVQQIAELALADFRQGQAAVLRGDRTQGGSPSPALKQFSQPPCSTSSSFTAPESPDPIALLTLDVLFGDISLESSSTIQAEIAQPQDISLEPSSTIQAEIAQPQIAQPQIAQPQIAQPQIAQHEAIAPPFTEPPLLSLPLPPPPLSPPPDPTPPLLSLPLPPSPLPSPPLASPPDPTPVIRVNLEQLERLDHLAGELLINQNQQTNQDAQFRLGVQELLGYLRQHQRTLSELQSWSDLTLSNEGVYEGHMAQRFTSSALNSFDALEMDRYTDFHRLVQSALNDSVQLEMVGETLEYQIRTVRQTREAQKRLLTSVQDDLTTARMQPLGDVLNRFPRVLQQLAVAHDKPVNMTLSGTHVLVDKAIAEKLYNPLLHLVRNAFDHGIEAVEHRRASGKPEIGQIQIHAYHQGNRTLIEIRDDGQGIDWQKVRDKARAIGLLSPEAARESTPAQLSEFLFQSGFSTAAQVSDLSGRGVGLDMVQAQIQAAKGTVTVNSSPGQGTTFILSLPLSLTITRLMVCQSRGMTYALSINTIQQVILPKADQLSQTNQQMILHWQLDQAEQIIPVYALSELLHYSHPTEPQGNVHSPILLMRSPDGVWGLQVDQMIGEQELVIRPLGTAIAPPPYVYGCSILGDSQLTLVIDPAFLLQQFRGSQARRSQSRESLPRESQLLSSQDAAQHSDPLMPATTPVATSSLPIHILLVEDSLTVRHTLARTLQERGYRVSQAGDGLEAFAYLQQHADVHLIISDIEMPRMNGFEFLTQLRKTPDLQAIPVVMLTSRSTGKYRQFATELGANAFISKPYSPEELLATLGSLVAAPDLVPSL</sequence>
<dbReference type="InterPro" id="IPR011006">
    <property type="entry name" value="CheY-like_superfamily"/>
</dbReference>
<organism evidence="14 15">
    <name type="scientific">Drouetiella hepatica Uher 2000/2452</name>
    <dbReference type="NCBI Taxonomy" id="904376"/>
    <lineage>
        <taxon>Bacteria</taxon>
        <taxon>Bacillati</taxon>
        <taxon>Cyanobacteriota</taxon>
        <taxon>Cyanophyceae</taxon>
        <taxon>Oculatellales</taxon>
        <taxon>Oculatellaceae</taxon>
        <taxon>Drouetiella</taxon>
    </lineage>
</organism>
<name>A0A951ULU3_9CYAN</name>
<dbReference type="Pfam" id="PF01584">
    <property type="entry name" value="CheW"/>
    <property type="match status" value="1"/>
</dbReference>
<reference evidence="14" key="2">
    <citation type="journal article" date="2022" name="Microbiol. Resour. Announc.">
        <title>Metagenome Sequencing to Explore Phylogenomics of Terrestrial Cyanobacteria.</title>
        <authorList>
            <person name="Ward R.D."/>
            <person name="Stajich J.E."/>
            <person name="Johansen J.R."/>
            <person name="Huntemann M."/>
            <person name="Clum A."/>
            <person name="Foster B."/>
            <person name="Foster B."/>
            <person name="Roux S."/>
            <person name="Palaniappan K."/>
            <person name="Varghese N."/>
            <person name="Mukherjee S."/>
            <person name="Reddy T.B.K."/>
            <person name="Daum C."/>
            <person name="Copeland A."/>
            <person name="Chen I.A."/>
            <person name="Ivanova N.N."/>
            <person name="Kyrpides N.C."/>
            <person name="Shapiro N."/>
            <person name="Eloe-Fadrosh E.A."/>
            <person name="Pietrasiak N."/>
        </authorList>
    </citation>
    <scope>NUCLEOTIDE SEQUENCE</scope>
    <source>
        <strain evidence="14">UHER 2000/2452</strain>
    </source>
</reference>
<dbReference type="SUPFAM" id="SSF52172">
    <property type="entry name" value="CheY-like"/>
    <property type="match status" value="1"/>
</dbReference>
<dbReference type="InterPro" id="IPR005467">
    <property type="entry name" value="His_kinase_dom"/>
</dbReference>
<feature type="domain" description="Response regulatory" evidence="11">
    <location>
        <begin position="917"/>
        <end position="1034"/>
    </location>
</feature>
<dbReference type="InterPro" id="IPR051315">
    <property type="entry name" value="Bact_Chemotaxis_CheA"/>
</dbReference>
<dbReference type="InterPro" id="IPR036890">
    <property type="entry name" value="HATPase_C_sf"/>
</dbReference>
<comment type="caution">
    <text evidence="14">The sequence shown here is derived from an EMBL/GenBank/DDBJ whole genome shotgun (WGS) entry which is preliminary data.</text>
</comment>
<feature type="compositionally biased region" description="Polar residues" evidence="9">
    <location>
        <begin position="256"/>
        <end position="270"/>
    </location>
</feature>